<keyword evidence="4 5" id="KW-0472">Membrane</keyword>
<gene>
    <name evidence="6" type="ORF">MINT15_25920</name>
</gene>
<dbReference type="PANTHER" id="PTHR10361:SF28">
    <property type="entry name" value="P3 PROTEIN-RELATED"/>
    <property type="match status" value="1"/>
</dbReference>
<evidence type="ECO:0000313" key="7">
    <source>
        <dbReference type="Proteomes" id="UP000030848"/>
    </source>
</evidence>
<feature type="transmembrane region" description="Helical" evidence="5">
    <location>
        <begin position="42"/>
        <end position="65"/>
    </location>
</feature>
<comment type="caution">
    <text evidence="6">The sequence shown here is derived from an EMBL/GenBank/DDBJ whole genome shotgun (WGS) entry which is preliminary data.</text>
</comment>
<evidence type="ECO:0000256" key="2">
    <source>
        <dbReference type="ARBA" id="ARBA00022692"/>
    </source>
</evidence>
<feature type="transmembrane region" description="Helical" evidence="5">
    <location>
        <begin position="6"/>
        <end position="30"/>
    </location>
</feature>
<dbReference type="AlphaFoldDB" id="A0A837D3Y4"/>
<proteinExistence type="predicted"/>
<dbReference type="RefSeq" id="WP_037311381.1">
    <property type="nucleotide sequence ID" value="NZ_CALJZO010000089.1"/>
</dbReference>
<name>A0A837D3Y4_9PSEU</name>
<evidence type="ECO:0000256" key="5">
    <source>
        <dbReference type="SAM" id="Phobius"/>
    </source>
</evidence>
<feature type="transmembrane region" description="Helical" evidence="5">
    <location>
        <begin position="100"/>
        <end position="124"/>
    </location>
</feature>
<feature type="transmembrane region" description="Helical" evidence="5">
    <location>
        <begin position="130"/>
        <end position="154"/>
    </location>
</feature>
<dbReference type="Proteomes" id="UP000030848">
    <property type="component" value="Unassembled WGS sequence"/>
</dbReference>
<dbReference type="InterPro" id="IPR002657">
    <property type="entry name" value="BilAc:Na_symport/Acr3"/>
</dbReference>
<evidence type="ECO:0000256" key="4">
    <source>
        <dbReference type="ARBA" id="ARBA00023136"/>
    </source>
</evidence>
<feature type="transmembrane region" description="Helical" evidence="5">
    <location>
        <begin position="166"/>
        <end position="187"/>
    </location>
</feature>
<dbReference type="PANTHER" id="PTHR10361">
    <property type="entry name" value="SODIUM-BILE ACID COTRANSPORTER"/>
    <property type="match status" value="1"/>
</dbReference>
<feature type="transmembrane region" description="Helical" evidence="5">
    <location>
        <begin position="193"/>
        <end position="214"/>
    </location>
</feature>
<evidence type="ECO:0000313" key="6">
    <source>
        <dbReference type="EMBL" id="KHF42390.1"/>
    </source>
</evidence>
<sequence length="280" mass="29360">MSGVLASLLNIAVVVFSVSSMLSVGLSNSLSRLLAQLRDAGAIVLALVANFVLVPLLALGVLWLVSLEQPFEIGLLLVATAAGAPFLIKLAEAAQGDLGLSAALLVVLLPVTVLYMPVAVPLLIPGTEVSALAIGVPLLLTMLLPLAVGLFGHSRLPRLAERVTPALRHTSTAALVAVVVITVLANARRIVGIARWDVIVSGLVVIGGAFLIGYALGGRRAERREILGLGTSQRNIAAATVVATQSFDDPRIVVMVVVTSLVAFAMLFPVAWWLRRRRRA</sequence>
<reference evidence="6 7" key="1">
    <citation type="submission" date="2014-10" db="EMBL/GenBank/DDBJ databases">
        <title>Genome sequence of Micropolyspora internatus JCM3315.</title>
        <authorList>
            <person name="Shin S.-K."/>
            <person name="Yi H."/>
        </authorList>
    </citation>
    <scope>NUCLEOTIDE SEQUENCE [LARGE SCALE GENOMIC DNA]</scope>
    <source>
        <strain evidence="6 7">JCM 3315</strain>
    </source>
</reference>
<keyword evidence="3 5" id="KW-1133">Transmembrane helix</keyword>
<dbReference type="Gene3D" id="1.20.1530.20">
    <property type="match status" value="1"/>
</dbReference>
<dbReference type="EMBL" id="JRZE01000006">
    <property type="protein sequence ID" value="KHF42390.1"/>
    <property type="molecule type" value="Genomic_DNA"/>
</dbReference>
<feature type="transmembrane region" description="Helical" evidence="5">
    <location>
        <begin position="71"/>
        <end position="88"/>
    </location>
</feature>
<organism evidence="6 7">
    <name type="scientific">Saccharomonospora viridis</name>
    <dbReference type="NCBI Taxonomy" id="1852"/>
    <lineage>
        <taxon>Bacteria</taxon>
        <taxon>Bacillati</taxon>
        <taxon>Actinomycetota</taxon>
        <taxon>Actinomycetes</taxon>
        <taxon>Pseudonocardiales</taxon>
        <taxon>Pseudonocardiaceae</taxon>
        <taxon>Saccharomonospora</taxon>
    </lineage>
</organism>
<dbReference type="GO" id="GO:0016020">
    <property type="term" value="C:membrane"/>
    <property type="evidence" value="ECO:0007669"/>
    <property type="project" value="UniProtKB-SubCell"/>
</dbReference>
<keyword evidence="2 5" id="KW-0812">Transmembrane</keyword>
<protein>
    <submittedName>
        <fullName evidence="6">Transporter</fullName>
    </submittedName>
</protein>
<feature type="transmembrane region" description="Helical" evidence="5">
    <location>
        <begin position="252"/>
        <end position="274"/>
    </location>
</feature>
<dbReference type="Pfam" id="PF01758">
    <property type="entry name" value="SBF"/>
    <property type="match status" value="1"/>
</dbReference>
<dbReference type="InterPro" id="IPR004710">
    <property type="entry name" value="Bilac:Na_transpt"/>
</dbReference>
<evidence type="ECO:0000256" key="1">
    <source>
        <dbReference type="ARBA" id="ARBA00004141"/>
    </source>
</evidence>
<accession>A0A837D3Y4</accession>
<comment type="subcellular location">
    <subcellularLocation>
        <location evidence="1">Membrane</location>
        <topology evidence="1">Multi-pass membrane protein</topology>
    </subcellularLocation>
</comment>
<dbReference type="InterPro" id="IPR038770">
    <property type="entry name" value="Na+/solute_symporter_sf"/>
</dbReference>
<evidence type="ECO:0000256" key="3">
    <source>
        <dbReference type="ARBA" id="ARBA00022989"/>
    </source>
</evidence>